<gene>
    <name evidence="2" type="ORF">UFOPK3495_01227</name>
    <name evidence="3" type="ORF">UFOPK4237_01075</name>
</gene>
<sequence>METANTIPTDREPRDGVPETITTTAQLNAYSELLNSGSGPIALDAERASGFRYSQRAYLIQIRREGAGIALIDPIAITDFTALASALSQAPWILHAASQDLPCLNELGLFPKQLFDTELAGRLLGRERVSLGALVESELGEILQKGHGATDWSLRPLSMAQLRYAALDVELLVELQDVLEAELLTSGKLEWARQEFDALLTFKPKDRGAEVWRRTSGLHKLRKGQQLAVVRALWNARDATAQREDIAPGRILPDSAIIAAATALPASAIELGALPEFSGRGQTRRRSLWWSAISAAYELSEELWPASAGPSESLPPPRSWVNKNPMAAARLEAVREGLTHISERVNVPVENLLTPEVARRLCWDPPLVVDHLTIEEFLRDNGARPWQIALTSPVFVTGLIVTAELEQ</sequence>
<reference evidence="2" key="1">
    <citation type="submission" date="2020-05" db="EMBL/GenBank/DDBJ databases">
        <authorList>
            <person name="Chiriac C."/>
            <person name="Salcher M."/>
            <person name="Ghai R."/>
            <person name="Kavagutti S V."/>
        </authorList>
    </citation>
    <scope>NUCLEOTIDE SEQUENCE</scope>
</reference>
<dbReference type="GO" id="GO:0000166">
    <property type="term" value="F:nucleotide binding"/>
    <property type="evidence" value="ECO:0007669"/>
    <property type="project" value="InterPro"/>
</dbReference>
<dbReference type="EMBL" id="CAFBPZ010000072">
    <property type="protein sequence ID" value="CAB5039977.1"/>
    <property type="molecule type" value="Genomic_DNA"/>
</dbReference>
<evidence type="ECO:0000313" key="2">
    <source>
        <dbReference type="EMBL" id="CAB4905490.1"/>
    </source>
</evidence>
<dbReference type="PANTHER" id="PTHR47649">
    <property type="entry name" value="RIBONUCLEASE D"/>
    <property type="match status" value="1"/>
</dbReference>
<dbReference type="CDD" id="cd06142">
    <property type="entry name" value="RNaseD_exo"/>
    <property type="match status" value="1"/>
</dbReference>
<dbReference type="Gene3D" id="3.30.420.10">
    <property type="entry name" value="Ribonuclease H-like superfamily/Ribonuclease H"/>
    <property type="match status" value="1"/>
</dbReference>
<dbReference type="SMART" id="SM00341">
    <property type="entry name" value="HRDC"/>
    <property type="match status" value="1"/>
</dbReference>
<feature type="domain" description="HRDC" evidence="1">
    <location>
        <begin position="223"/>
        <end position="303"/>
    </location>
</feature>
<name>A0A6J7GMA6_9ZZZZ</name>
<dbReference type="SUPFAM" id="SSF47819">
    <property type="entry name" value="HRDC-like"/>
    <property type="match status" value="1"/>
</dbReference>
<dbReference type="Gene3D" id="1.10.150.80">
    <property type="entry name" value="HRDC domain"/>
    <property type="match status" value="2"/>
</dbReference>
<dbReference type="InterPro" id="IPR051086">
    <property type="entry name" value="RNase_D-like"/>
</dbReference>
<organism evidence="2">
    <name type="scientific">freshwater metagenome</name>
    <dbReference type="NCBI Taxonomy" id="449393"/>
    <lineage>
        <taxon>unclassified sequences</taxon>
        <taxon>metagenomes</taxon>
        <taxon>ecological metagenomes</taxon>
    </lineage>
</organism>
<dbReference type="PANTHER" id="PTHR47649:SF1">
    <property type="entry name" value="RIBONUCLEASE D"/>
    <property type="match status" value="1"/>
</dbReference>
<evidence type="ECO:0000259" key="1">
    <source>
        <dbReference type="PROSITE" id="PS50967"/>
    </source>
</evidence>
<dbReference type="SMART" id="SM00474">
    <property type="entry name" value="35EXOc"/>
    <property type="match status" value="1"/>
</dbReference>
<dbReference type="InterPro" id="IPR002121">
    <property type="entry name" value="HRDC_dom"/>
</dbReference>
<accession>A0A6J7GMA6</accession>
<dbReference type="AlphaFoldDB" id="A0A6J7GMA6"/>
<dbReference type="Pfam" id="PF18305">
    <property type="entry name" value="DNA_pol_A_exoN"/>
    <property type="match status" value="1"/>
</dbReference>
<dbReference type="InterPro" id="IPR036397">
    <property type="entry name" value="RNaseH_sf"/>
</dbReference>
<dbReference type="PROSITE" id="PS50967">
    <property type="entry name" value="HRDC"/>
    <property type="match status" value="1"/>
</dbReference>
<dbReference type="InterPro" id="IPR012337">
    <property type="entry name" value="RNaseH-like_sf"/>
</dbReference>
<dbReference type="GO" id="GO:0003676">
    <property type="term" value="F:nucleic acid binding"/>
    <property type="evidence" value="ECO:0007669"/>
    <property type="project" value="InterPro"/>
</dbReference>
<dbReference type="InterPro" id="IPR002562">
    <property type="entry name" value="3'-5'_exonuclease_dom"/>
</dbReference>
<protein>
    <submittedName>
        <fullName evidence="2">Unannotated protein</fullName>
    </submittedName>
</protein>
<dbReference type="InterPro" id="IPR044876">
    <property type="entry name" value="HRDC_dom_sf"/>
</dbReference>
<dbReference type="GO" id="GO:0008408">
    <property type="term" value="F:3'-5' exonuclease activity"/>
    <property type="evidence" value="ECO:0007669"/>
    <property type="project" value="InterPro"/>
</dbReference>
<dbReference type="SUPFAM" id="SSF53098">
    <property type="entry name" value="Ribonuclease H-like"/>
    <property type="match status" value="1"/>
</dbReference>
<proteinExistence type="predicted"/>
<dbReference type="Pfam" id="PF01612">
    <property type="entry name" value="DNA_pol_A_exo1"/>
    <property type="match status" value="1"/>
</dbReference>
<dbReference type="GO" id="GO:0006139">
    <property type="term" value="P:nucleobase-containing compound metabolic process"/>
    <property type="evidence" value="ECO:0007669"/>
    <property type="project" value="InterPro"/>
</dbReference>
<dbReference type="Pfam" id="PF00570">
    <property type="entry name" value="HRDC"/>
    <property type="match status" value="1"/>
</dbReference>
<evidence type="ECO:0000313" key="3">
    <source>
        <dbReference type="EMBL" id="CAB5039977.1"/>
    </source>
</evidence>
<dbReference type="EMBL" id="CAFBMC010000073">
    <property type="protein sequence ID" value="CAB4905490.1"/>
    <property type="molecule type" value="Genomic_DNA"/>
</dbReference>
<dbReference type="InterPro" id="IPR041605">
    <property type="entry name" value="Exo_C"/>
</dbReference>
<dbReference type="InterPro" id="IPR010997">
    <property type="entry name" value="HRDC-like_sf"/>
</dbReference>